<dbReference type="KEGG" id="samy:DB32_004630"/>
<organism evidence="1 2">
    <name type="scientific">Sandaracinus amylolyticus</name>
    <dbReference type="NCBI Taxonomy" id="927083"/>
    <lineage>
        <taxon>Bacteria</taxon>
        <taxon>Pseudomonadati</taxon>
        <taxon>Myxococcota</taxon>
        <taxon>Polyangia</taxon>
        <taxon>Polyangiales</taxon>
        <taxon>Sandaracinaceae</taxon>
        <taxon>Sandaracinus</taxon>
    </lineage>
</organism>
<evidence type="ECO:0000313" key="1">
    <source>
        <dbReference type="EMBL" id="AKF07481.1"/>
    </source>
</evidence>
<gene>
    <name evidence="1" type="ORF">DB32_004630</name>
</gene>
<proteinExistence type="predicted"/>
<protein>
    <recommendedName>
        <fullName evidence="3">4-vinyl reductase 4VR domain-containing protein</fullName>
    </recommendedName>
</protein>
<dbReference type="AlphaFoldDB" id="A0A0F6W4S7"/>
<evidence type="ECO:0008006" key="3">
    <source>
        <dbReference type="Google" id="ProtNLM"/>
    </source>
</evidence>
<evidence type="ECO:0000313" key="2">
    <source>
        <dbReference type="Proteomes" id="UP000034883"/>
    </source>
</evidence>
<accession>A0A0F6W4S7</accession>
<keyword evidence="2" id="KW-1185">Reference proteome</keyword>
<dbReference type="EMBL" id="CP011125">
    <property type="protein sequence ID" value="AKF07481.1"/>
    <property type="molecule type" value="Genomic_DNA"/>
</dbReference>
<dbReference type="Proteomes" id="UP000034883">
    <property type="component" value="Chromosome"/>
</dbReference>
<name>A0A0F6W4S7_9BACT</name>
<reference evidence="1 2" key="1">
    <citation type="submission" date="2015-03" db="EMBL/GenBank/DDBJ databases">
        <title>Genome assembly of Sandaracinus amylolyticus DSM 53668.</title>
        <authorList>
            <person name="Sharma G."/>
            <person name="Subramanian S."/>
        </authorList>
    </citation>
    <scope>NUCLEOTIDE SEQUENCE [LARGE SCALE GENOMIC DNA]</scope>
    <source>
        <strain evidence="1 2">DSM 53668</strain>
    </source>
</reference>
<sequence>MPIPRGRTIFPISMPAEVRASWSKVAVSRAKRGLTGGERERALRELEVVRAPLRETGILGWVSAELHADVCRAIVRGLGPDRARVFWADLTTESMRAPLMRPIVSAALSIDGRRPESLIRRAPRVWELVTRGAGELTATKIDDGIHLDYAHLPRAFCETAFLLAQVGTCDACLAAVGATGDASIELDPSGARARITVRW</sequence>